<sequence length="320" mass="34273">MPRRLTLVLLALVLGRAAGAQADTMVVTLLGTGTPNPRIDRLGPSTLVEAGGRRLVFDVGRGTTIRLEQAGVRSASVTAVFLTHFHSDHTNGLPDLWLTGWLPPLGGRATPFRVVGPTGMRAMARGLEAAYAEDVRMRLAEERLPAAGIAMQVTEFAGDTTVFDEGGVRVTAFAVDHGEFLKPAVGYRVSYAGRSVVISGDTRYSENLVRRARGADLLLHEVAMAPAAMLALPPVRKIMSVHTSPEDAARVFTQVRPRLAVFTHFALPPNRAGPSATPADVLAAARRGYAGRMELGEDLMRITVGDSVVVRRVASPAERR</sequence>
<dbReference type="CDD" id="cd07719">
    <property type="entry name" value="arylsulfatase_AtsA-like_MBL-fold"/>
    <property type="match status" value="1"/>
</dbReference>
<evidence type="ECO:0000259" key="3">
    <source>
        <dbReference type="SMART" id="SM00849"/>
    </source>
</evidence>
<dbReference type="EMBL" id="CADCTX010000578">
    <property type="protein sequence ID" value="CAA9329879.1"/>
    <property type="molecule type" value="Genomic_DNA"/>
</dbReference>
<gene>
    <name evidence="4" type="ORF">AVDCRST_MAG40-1858</name>
</gene>
<feature type="chain" id="PRO_5027121125" description="Metallo-beta-lactamase domain-containing protein" evidence="2">
    <location>
        <begin position="23"/>
        <end position="320"/>
    </location>
</feature>
<feature type="signal peptide" evidence="2">
    <location>
        <begin position="1"/>
        <end position="22"/>
    </location>
</feature>
<protein>
    <recommendedName>
        <fullName evidence="3">Metallo-beta-lactamase domain-containing protein</fullName>
    </recommendedName>
</protein>
<dbReference type="SMART" id="SM00849">
    <property type="entry name" value="Lactamase_B"/>
    <property type="match status" value="1"/>
</dbReference>
<dbReference type="Pfam" id="PF12706">
    <property type="entry name" value="Lactamase_B_2"/>
    <property type="match status" value="1"/>
</dbReference>
<dbReference type="PANTHER" id="PTHR46018:SF2">
    <property type="entry name" value="ZINC PHOSPHODIESTERASE ELAC PROTEIN 1"/>
    <property type="match status" value="1"/>
</dbReference>
<name>A0A6J4LEX9_9BACT</name>
<keyword evidence="1" id="KW-0378">Hydrolase</keyword>
<evidence type="ECO:0000256" key="2">
    <source>
        <dbReference type="SAM" id="SignalP"/>
    </source>
</evidence>
<proteinExistence type="predicted"/>
<evidence type="ECO:0000313" key="4">
    <source>
        <dbReference type="EMBL" id="CAA9329879.1"/>
    </source>
</evidence>
<dbReference type="InterPro" id="IPR036866">
    <property type="entry name" value="RibonucZ/Hydroxyglut_hydro"/>
</dbReference>
<dbReference type="GO" id="GO:0042781">
    <property type="term" value="F:3'-tRNA processing endoribonuclease activity"/>
    <property type="evidence" value="ECO:0007669"/>
    <property type="project" value="TreeGrafter"/>
</dbReference>
<dbReference type="InterPro" id="IPR044094">
    <property type="entry name" value="AtsA-like_MBL-fold"/>
</dbReference>
<dbReference type="Gene3D" id="3.60.15.10">
    <property type="entry name" value="Ribonuclease Z/Hydroxyacylglutathione hydrolase-like"/>
    <property type="match status" value="1"/>
</dbReference>
<dbReference type="SUPFAM" id="SSF56281">
    <property type="entry name" value="Metallo-hydrolase/oxidoreductase"/>
    <property type="match status" value="1"/>
</dbReference>
<organism evidence="4">
    <name type="scientific">uncultured Gemmatimonadaceae bacterium</name>
    <dbReference type="NCBI Taxonomy" id="246130"/>
    <lineage>
        <taxon>Bacteria</taxon>
        <taxon>Pseudomonadati</taxon>
        <taxon>Gemmatimonadota</taxon>
        <taxon>Gemmatimonadia</taxon>
        <taxon>Gemmatimonadales</taxon>
        <taxon>Gemmatimonadaceae</taxon>
        <taxon>environmental samples</taxon>
    </lineage>
</organism>
<dbReference type="PANTHER" id="PTHR46018">
    <property type="entry name" value="ZINC PHOSPHODIESTERASE ELAC PROTEIN 1"/>
    <property type="match status" value="1"/>
</dbReference>
<dbReference type="InterPro" id="IPR001279">
    <property type="entry name" value="Metallo-B-lactamas"/>
</dbReference>
<accession>A0A6J4LEX9</accession>
<feature type="domain" description="Metallo-beta-lactamase" evidence="3">
    <location>
        <begin position="42"/>
        <end position="242"/>
    </location>
</feature>
<keyword evidence="2" id="KW-0732">Signal</keyword>
<evidence type="ECO:0000256" key="1">
    <source>
        <dbReference type="ARBA" id="ARBA00022801"/>
    </source>
</evidence>
<dbReference type="AlphaFoldDB" id="A0A6J4LEX9"/>
<reference evidence="4" key="1">
    <citation type="submission" date="2020-02" db="EMBL/GenBank/DDBJ databases">
        <authorList>
            <person name="Meier V. D."/>
        </authorList>
    </citation>
    <scope>NUCLEOTIDE SEQUENCE</scope>
    <source>
        <strain evidence="4">AVDCRST_MAG40</strain>
    </source>
</reference>